<comment type="caution">
    <text evidence="2">The sequence shown here is derived from an EMBL/GenBank/DDBJ whole genome shotgun (WGS) entry which is preliminary data.</text>
</comment>
<evidence type="ECO:0000313" key="2">
    <source>
        <dbReference type="EMBL" id="KKU61932.1"/>
    </source>
</evidence>
<dbReference type="EMBL" id="LCNT01000001">
    <property type="protein sequence ID" value="KKU61932.1"/>
    <property type="molecule type" value="Genomic_DNA"/>
</dbReference>
<dbReference type="InterPro" id="IPR038726">
    <property type="entry name" value="PDDEXK_AddAB-type"/>
</dbReference>
<accession>A0A0G1RXT6</accession>
<sequence>MKDKYNATWVSYSSISDWLRCPRAYYFKNVYKNPKTGRKISLMAPPLALGQAVHEVIEGLSTLAVDKRFDTPLVTRLEQAWKKISGKRGGFSDRDQEARFLDRAKVMLKRVNDHPGPLKNLAVKIKTEGGMTPYFWLSEADEIILVGRIDWLEYLADKEAVHIIDFKTGKTKQKDGSLQLPIYLLLAENLQERPVKKVSYWYIEQSNAPEEQKMPVKEKAEQDVLKVAKEISLAKKLNRFVCPHGGCPACREMEAVTEGKAEMVGVDEIGREVYVLEHGKAAFESELL</sequence>
<name>A0A0G1RXT6_9BACT</name>
<evidence type="ECO:0000259" key="1">
    <source>
        <dbReference type="Pfam" id="PF12705"/>
    </source>
</evidence>
<dbReference type="Proteomes" id="UP000033860">
    <property type="component" value="Unassembled WGS sequence"/>
</dbReference>
<dbReference type="Gene3D" id="3.90.320.10">
    <property type="match status" value="1"/>
</dbReference>
<dbReference type="AlphaFoldDB" id="A0A0G1RXT6"/>
<organism evidence="2 3">
    <name type="scientific">Candidatus Beckwithbacteria bacterium GW2011_GWB1_47_15</name>
    <dbReference type="NCBI Taxonomy" id="1618371"/>
    <lineage>
        <taxon>Bacteria</taxon>
        <taxon>Candidatus Beckwithiibacteriota</taxon>
    </lineage>
</organism>
<dbReference type="InterPro" id="IPR011604">
    <property type="entry name" value="PDDEXK-like_dom_sf"/>
</dbReference>
<protein>
    <recommendedName>
        <fullName evidence="1">PD-(D/E)XK endonuclease-like domain-containing protein</fullName>
    </recommendedName>
</protein>
<dbReference type="Pfam" id="PF12705">
    <property type="entry name" value="PDDEXK_1"/>
    <property type="match status" value="1"/>
</dbReference>
<reference evidence="2 3" key="1">
    <citation type="journal article" date="2015" name="Nature">
        <title>rRNA introns, odd ribosomes, and small enigmatic genomes across a large radiation of phyla.</title>
        <authorList>
            <person name="Brown C.T."/>
            <person name="Hug L.A."/>
            <person name="Thomas B.C."/>
            <person name="Sharon I."/>
            <person name="Castelle C.J."/>
            <person name="Singh A."/>
            <person name="Wilkins M.J."/>
            <person name="Williams K.H."/>
            <person name="Banfield J.F."/>
        </authorList>
    </citation>
    <scope>NUCLEOTIDE SEQUENCE [LARGE SCALE GENOMIC DNA]</scope>
</reference>
<proteinExistence type="predicted"/>
<gene>
    <name evidence="2" type="ORF">UX85_C0001G0146</name>
</gene>
<evidence type="ECO:0000313" key="3">
    <source>
        <dbReference type="Proteomes" id="UP000033860"/>
    </source>
</evidence>
<feature type="domain" description="PD-(D/E)XK endonuclease-like" evidence="1">
    <location>
        <begin position="10"/>
        <end position="238"/>
    </location>
</feature>